<accession>A0A2D3WIH8</accession>
<evidence type="ECO:0000256" key="1">
    <source>
        <dbReference type="SAM" id="Coils"/>
    </source>
</evidence>
<dbReference type="InterPro" id="IPR024478">
    <property type="entry name" value="HlyB_4HB_MCP"/>
</dbReference>
<reference evidence="4 5" key="1">
    <citation type="journal article" date="2017" name="Front. Microbiol.">
        <title>Comparative Genomic Analysis of the Class Epsilonproteobacteria and Proposed Reclassification to Epsilonbacteraeota (phyl. nov.).</title>
        <authorList>
            <person name="Waite D.W."/>
            <person name="Vanwonterghem I."/>
            <person name="Rinke C."/>
            <person name="Parks D.H."/>
            <person name="Zhang Y."/>
            <person name="Takai K."/>
            <person name="Sievert S.M."/>
            <person name="Simon J."/>
            <person name="Campbell B.J."/>
            <person name="Hanson T.E."/>
            <person name="Woyke T."/>
            <person name="Klotz M.G."/>
            <person name="Hugenholtz P."/>
        </authorList>
    </citation>
    <scope>NUCLEOTIDE SEQUENCE [LARGE SCALE GENOMIC DNA]</scope>
    <source>
        <strain evidence="4">UBA11420</strain>
    </source>
</reference>
<gene>
    <name evidence="4" type="ORF">CFH80_05515</name>
</gene>
<comment type="caution">
    <text evidence="4">The sequence shown here is derived from an EMBL/GenBank/DDBJ whole genome shotgun (WGS) entry which is preliminary data.</text>
</comment>
<dbReference type="Proteomes" id="UP000231638">
    <property type="component" value="Unassembled WGS sequence"/>
</dbReference>
<feature type="coiled-coil region" evidence="1">
    <location>
        <begin position="76"/>
        <end position="107"/>
    </location>
</feature>
<proteinExistence type="predicted"/>
<feature type="transmembrane region" description="Helical" evidence="2">
    <location>
        <begin position="185"/>
        <end position="204"/>
    </location>
</feature>
<keyword evidence="1" id="KW-0175">Coiled coil</keyword>
<evidence type="ECO:0000256" key="2">
    <source>
        <dbReference type="SAM" id="Phobius"/>
    </source>
</evidence>
<evidence type="ECO:0000313" key="4">
    <source>
        <dbReference type="EMBL" id="DAB36323.1"/>
    </source>
</evidence>
<name>A0A2D3WIH8_9BACT</name>
<keyword evidence="2" id="KW-1133">Transmembrane helix</keyword>
<feature type="non-terminal residue" evidence="4">
    <location>
        <position position="210"/>
    </location>
</feature>
<evidence type="ECO:0000313" key="5">
    <source>
        <dbReference type="Proteomes" id="UP000231638"/>
    </source>
</evidence>
<sequence length="210" mass="23850">MSISKQLITMLLIAILGIIAVFSIGMTKMEHVYAKTNTCNVNSLPSILLIGDLQQAMYRMRIVALQHMESDDLKTQEALEEKFNGYKRDFEKANHDYERLISDAKDRGYYEKEKEYFNKYTQIVNKIFTLSKEGKKEEIKQLIAATAEVPQTLTKTTDEHMDDVQEDALRESQEAAAEKNSASSMMIGLSLIVALSVIVLGVMIRNNVMQ</sequence>
<feature type="domain" description="Chemotaxis methyl-accepting receptor HlyB-like 4HB MCP" evidence="3">
    <location>
        <begin position="1"/>
        <end position="177"/>
    </location>
</feature>
<dbReference type="AlphaFoldDB" id="A0A2D3WIH8"/>
<keyword evidence="2" id="KW-0472">Membrane</keyword>
<dbReference type="EMBL" id="DLUG01000147">
    <property type="protein sequence ID" value="DAB36323.1"/>
    <property type="molecule type" value="Genomic_DNA"/>
</dbReference>
<keyword evidence="2" id="KW-0812">Transmembrane</keyword>
<evidence type="ECO:0000259" key="3">
    <source>
        <dbReference type="Pfam" id="PF12729"/>
    </source>
</evidence>
<organism evidence="4 5">
    <name type="scientific">Sulfurospirillum cavolei</name>
    <dbReference type="NCBI Taxonomy" id="366522"/>
    <lineage>
        <taxon>Bacteria</taxon>
        <taxon>Pseudomonadati</taxon>
        <taxon>Campylobacterota</taxon>
        <taxon>Epsilonproteobacteria</taxon>
        <taxon>Campylobacterales</taxon>
        <taxon>Sulfurospirillaceae</taxon>
        <taxon>Sulfurospirillum</taxon>
    </lineage>
</organism>
<dbReference type="STRING" id="366522.GCA_001548055_01488"/>
<feature type="transmembrane region" description="Helical" evidence="2">
    <location>
        <begin position="7"/>
        <end position="26"/>
    </location>
</feature>
<dbReference type="Pfam" id="PF12729">
    <property type="entry name" value="4HB_MCP_1"/>
    <property type="match status" value="1"/>
</dbReference>
<protein>
    <submittedName>
        <fullName evidence="4">Chemotaxis protein</fullName>
    </submittedName>
</protein>